<evidence type="ECO:0000259" key="6">
    <source>
        <dbReference type="Pfam" id="PF04542"/>
    </source>
</evidence>
<evidence type="ECO:0000256" key="5">
    <source>
        <dbReference type="ARBA" id="ARBA00023163"/>
    </source>
</evidence>
<dbReference type="SUPFAM" id="SSF88946">
    <property type="entry name" value="Sigma2 domain of RNA polymerase sigma factors"/>
    <property type="match status" value="1"/>
</dbReference>
<gene>
    <name evidence="8" type="ORF">BD809_108124</name>
</gene>
<proteinExistence type="inferred from homology"/>
<keyword evidence="5" id="KW-0804">Transcription</keyword>
<dbReference type="RefSeq" id="WP_148783304.1">
    <property type="nucleotide sequence ID" value="NZ_VNHU01000008.1"/>
</dbReference>
<dbReference type="InterPro" id="IPR014284">
    <property type="entry name" value="RNA_pol_sigma-70_dom"/>
</dbReference>
<organism evidence="8 9">
    <name type="scientific">Aquimarina intermedia</name>
    <dbReference type="NCBI Taxonomy" id="350814"/>
    <lineage>
        <taxon>Bacteria</taxon>
        <taxon>Pseudomonadati</taxon>
        <taxon>Bacteroidota</taxon>
        <taxon>Flavobacteriia</taxon>
        <taxon>Flavobacteriales</taxon>
        <taxon>Flavobacteriaceae</taxon>
        <taxon>Aquimarina</taxon>
    </lineage>
</organism>
<dbReference type="GO" id="GO:0016987">
    <property type="term" value="F:sigma factor activity"/>
    <property type="evidence" value="ECO:0007669"/>
    <property type="project" value="UniProtKB-KW"/>
</dbReference>
<evidence type="ECO:0000256" key="2">
    <source>
        <dbReference type="ARBA" id="ARBA00023015"/>
    </source>
</evidence>
<feature type="domain" description="RNA polymerase sigma-70 region 2" evidence="6">
    <location>
        <begin position="12"/>
        <end position="75"/>
    </location>
</feature>
<feature type="domain" description="RNA polymerase sigma factor 70 region 4 type 2" evidence="7">
    <location>
        <begin position="104"/>
        <end position="154"/>
    </location>
</feature>
<keyword evidence="2" id="KW-0805">Transcription regulation</keyword>
<dbReference type="Pfam" id="PF08281">
    <property type="entry name" value="Sigma70_r4_2"/>
    <property type="match status" value="1"/>
</dbReference>
<dbReference type="PANTHER" id="PTHR43133:SF8">
    <property type="entry name" value="RNA POLYMERASE SIGMA FACTOR HI_1459-RELATED"/>
    <property type="match status" value="1"/>
</dbReference>
<comment type="caution">
    <text evidence="8">The sequence shown here is derived from an EMBL/GenBank/DDBJ whole genome shotgun (WGS) entry which is preliminary data.</text>
</comment>
<dbReference type="InterPro" id="IPR039425">
    <property type="entry name" value="RNA_pol_sigma-70-like"/>
</dbReference>
<dbReference type="Pfam" id="PF04542">
    <property type="entry name" value="Sigma70_r2"/>
    <property type="match status" value="1"/>
</dbReference>
<keyword evidence="4" id="KW-0238">DNA-binding</keyword>
<evidence type="ECO:0000313" key="8">
    <source>
        <dbReference type="EMBL" id="TYP71713.1"/>
    </source>
</evidence>
<dbReference type="CDD" id="cd06171">
    <property type="entry name" value="Sigma70_r4"/>
    <property type="match status" value="1"/>
</dbReference>
<dbReference type="Gene3D" id="1.10.10.10">
    <property type="entry name" value="Winged helix-like DNA-binding domain superfamily/Winged helix DNA-binding domain"/>
    <property type="match status" value="1"/>
</dbReference>
<dbReference type="InterPro" id="IPR013249">
    <property type="entry name" value="RNA_pol_sigma70_r4_t2"/>
</dbReference>
<sequence length="169" mass="19695">MKEEVFLKLTNSFSDKLYRVAKRLLISNEEAEDALQEVLLKLWKRKKTIAKYKSPEALAITMTKNYCYDKLKAKSSGNVKIEHANYTDEHTSLQHQIEAKNSMEWVHKIINTLPEQQRLVIQLRDIEQFDTSEVAAMLTMNENAVRVALSRGRKVLREELIKKQNYGIV</sequence>
<dbReference type="EMBL" id="VNHU01000008">
    <property type="protein sequence ID" value="TYP71713.1"/>
    <property type="molecule type" value="Genomic_DNA"/>
</dbReference>
<dbReference type="Gene3D" id="1.10.1740.10">
    <property type="match status" value="1"/>
</dbReference>
<evidence type="ECO:0000313" key="9">
    <source>
        <dbReference type="Proteomes" id="UP000324376"/>
    </source>
</evidence>
<evidence type="ECO:0000256" key="4">
    <source>
        <dbReference type="ARBA" id="ARBA00023125"/>
    </source>
</evidence>
<evidence type="ECO:0000256" key="1">
    <source>
        <dbReference type="ARBA" id="ARBA00010641"/>
    </source>
</evidence>
<evidence type="ECO:0000259" key="7">
    <source>
        <dbReference type="Pfam" id="PF08281"/>
    </source>
</evidence>
<protein>
    <submittedName>
        <fullName evidence="8">RNA polymerase sigma-70 factor (ECF subfamily)</fullName>
    </submittedName>
</protein>
<evidence type="ECO:0000256" key="3">
    <source>
        <dbReference type="ARBA" id="ARBA00023082"/>
    </source>
</evidence>
<name>A0A5S5C177_9FLAO</name>
<dbReference type="InterPro" id="IPR007627">
    <property type="entry name" value="RNA_pol_sigma70_r2"/>
</dbReference>
<dbReference type="GO" id="GO:0003677">
    <property type="term" value="F:DNA binding"/>
    <property type="evidence" value="ECO:0007669"/>
    <property type="project" value="UniProtKB-KW"/>
</dbReference>
<dbReference type="InterPro" id="IPR013324">
    <property type="entry name" value="RNA_pol_sigma_r3/r4-like"/>
</dbReference>
<dbReference type="SUPFAM" id="SSF88659">
    <property type="entry name" value="Sigma3 and sigma4 domains of RNA polymerase sigma factors"/>
    <property type="match status" value="1"/>
</dbReference>
<dbReference type="InterPro" id="IPR013325">
    <property type="entry name" value="RNA_pol_sigma_r2"/>
</dbReference>
<dbReference type="GO" id="GO:0006352">
    <property type="term" value="P:DNA-templated transcription initiation"/>
    <property type="evidence" value="ECO:0007669"/>
    <property type="project" value="InterPro"/>
</dbReference>
<comment type="similarity">
    <text evidence="1">Belongs to the sigma-70 factor family. ECF subfamily.</text>
</comment>
<keyword evidence="3" id="KW-0731">Sigma factor</keyword>
<accession>A0A5S5C177</accession>
<keyword evidence="9" id="KW-1185">Reference proteome</keyword>
<dbReference type="OrthoDB" id="795989at2"/>
<dbReference type="NCBIfam" id="TIGR02937">
    <property type="entry name" value="sigma70-ECF"/>
    <property type="match status" value="1"/>
</dbReference>
<reference evidence="8 9" key="1">
    <citation type="submission" date="2019-07" db="EMBL/GenBank/DDBJ databases">
        <title>Genomic Encyclopedia of Archaeal and Bacterial Type Strains, Phase II (KMG-II): from individual species to whole genera.</title>
        <authorList>
            <person name="Goeker M."/>
        </authorList>
    </citation>
    <scope>NUCLEOTIDE SEQUENCE [LARGE SCALE GENOMIC DNA]</scope>
    <source>
        <strain evidence="8 9">DSM 17527</strain>
    </source>
</reference>
<dbReference type="PANTHER" id="PTHR43133">
    <property type="entry name" value="RNA POLYMERASE ECF-TYPE SIGMA FACTO"/>
    <property type="match status" value="1"/>
</dbReference>
<dbReference type="InterPro" id="IPR036388">
    <property type="entry name" value="WH-like_DNA-bd_sf"/>
</dbReference>
<dbReference type="AlphaFoldDB" id="A0A5S5C177"/>
<dbReference type="Proteomes" id="UP000324376">
    <property type="component" value="Unassembled WGS sequence"/>
</dbReference>